<dbReference type="AlphaFoldDB" id="A0A8H4KNL2"/>
<organism evidence="2 3">
    <name type="scientific">Fusarium austroafricanum</name>
    <dbReference type="NCBI Taxonomy" id="2364996"/>
    <lineage>
        <taxon>Eukaryota</taxon>
        <taxon>Fungi</taxon>
        <taxon>Dikarya</taxon>
        <taxon>Ascomycota</taxon>
        <taxon>Pezizomycotina</taxon>
        <taxon>Sordariomycetes</taxon>
        <taxon>Hypocreomycetidae</taxon>
        <taxon>Hypocreales</taxon>
        <taxon>Nectriaceae</taxon>
        <taxon>Fusarium</taxon>
        <taxon>Fusarium concolor species complex</taxon>
    </lineage>
</organism>
<proteinExistence type="predicted"/>
<accession>A0A8H4KNL2</accession>
<comment type="caution">
    <text evidence="2">The sequence shown here is derived from an EMBL/GenBank/DDBJ whole genome shotgun (WGS) entry which is preliminary data.</text>
</comment>
<dbReference type="InterPro" id="IPR010730">
    <property type="entry name" value="HET"/>
</dbReference>
<evidence type="ECO:0000313" key="2">
    <source>
        <dbReference type="EMBL" id="KAF4453666.1"/>
    </source>
</evidence>
<reference evidence="2" key="1">
    <citation type="submission" date="2020-01" db="EMBL/GenBank/DDBJ databases">
        <title>Identification and distribution of gene clusters putatively required for synthesis of sphingolipid metabolism inhibitors in phylogenetically diverse species of the filamentous fungus Fusarium.</title>
        <authorList>
            <person name="Kim H.-S."/>
            <person name="Busman M."/>
            <person name="Brown D.W."/>
            <person name="Divon H."/>
            <person name="Uhlig S."/>
            <person name="Proctor R.H."/>
        </authorList>
    </citation>
    <scope>NUCLEOTIDE SEQUENCE</scope>
    <source>
        <strain evidence="2">NRRL 53441</strain>
    </source>
</reference>
<dbReference type="OrthoDB" id="3477286at2759"/>
<feature type="domain" description="Heterokaryon incompatibility" evidence="1">
    <location>
        <begin position="78"/>
        <end position="244"/>
    </location>
</feature>
<dbReference type="Proteomes" id="UP000605986">
    <property type="component" value="Unassembled WGS sequence"/>
</dbReference>
<sequence length="420" mass="48743">MNQETRPSSLDAKSNEPPGHDIFCTPENSDFLSKVHYQDLNPTEREIRLLEILPDSGSGFIECELLPSVKLADVHKQYLALSYCAGNPHNTKAIIVNGTSCNVFANLHHALAMVRNYWETQANQRDLLLWVDQICINQFNLEERSHQVGFMKEIYQSAQETLICLSLAETEGRGMKRFIEFRQRLIQYLAENSRAEITEVFVSVSDIHTYTSDISGEEDLVDSWDEFFHVLNSPWWERAWVFQEFMVSSRPIFLSGRYSMPYDEMRLILMGISFATIYLEDRLFRLPQRSKCSVEKIKEALERAYKMILAKGTWVQNGTLANLLVHTSSCKASDPRDRIFSVLDRSYPHNKQDGLPSWAVNWMEKINPDENLDGIANNKIGDQFRKHYIKLERADASFYKFLTQTTPKERQQPWKRGVYS</sequence>
<evidence type="ECO:0000313" key="3">
    <source>
        <dbReference type="Proteomes" id="UP000605986"/>
    </source>
</evidence>
<dbReference type="InterPro" id="IPR052895">
    <property type="entry name" value="HetReg/Transcr_Mod"/>
</dbReference>
<evidence type="ECO:0000259" key="1">
    <source>
        <dbReference type="Pfam" id="PF06985"/>
    </source>
</evidence>
<keyword evidence="3" id="KW-1185">Reference proteome</keyword>
<gene>
    <name evidence="2" type="ORF">F53441_3675</name>
</gene>
<dbReference type="Pfam" id="PF06985">
    <property type="entry name" value="HET"/>
    <property type="match status" value="1"/>
</dbReference>
<protein>
    <submittedName>
        <fullName evidence="2">Heterokaryon incompatibility protein 6, OR allele</fullName>
    </submittedName>
</protein>
<dbReference type="PANTHER" id="PTHR24148">
    <property type="entry name" value="ANKYRIN REPEAT DOMAIN-CONTAINING PROTEIN 39 HOMOLOG-RELATED"/>
    <property type="match status" value="1"/>
</dbReference>
<dbReference type="EMBL" id="JAADJG010000144">
    <property type="protein sequence ID" value="KAF4453666.1"/>
    <property type="molecule type" value="Genomic_DNA"/>
</dbReference>
<name>A0A8H4KNL2_9HYPO</name>
<dbReference type="PANTHER" id="PTHR24148:SF73">
    <property type="entry name" value="HET DOMAIN PROTEIN (AFU_ORTHOLOGUE AFUA_8G01020)"/>
    <property type="match status" value="1"/>
</dbReference>